<evidence type="ECO:0000256" key="1">
    <source>
        <dbReference type="SAM" id="MobiDB-lite"/>
    </source>
</evidence>
<evidence type="ECO:0000313" key="4">
    <source>
        <dbReference type="RefSeq" id="XP_019615874.1"/>
    </source>
</evidence>
<dbReference type="KEGG" id="bbel:109463478"/>
<name>A0A6P4XZL5_BRABE</name>
<proteinExistence type="predicted"/>
<protein>
    <submittedName>
        <fullName evidence="4">Uncharacterized protein LOC109463478</fullName>
    </submittedName>
</protein>
<accession>A0A6P4XZL5</accession>
<reference evidence="4" key="1">
    <citation type="submission" date="2025-08" db="UniProtKB">
        <authorList>
            <consortium name="RefSeq"/>
        </authorList>
    </citation>
    <scope>IDENTIFICATION</scope>
    <source>
        <tissue evidence="4">Gonad</tissue>
    </source>
</reference>
<dbReference type="RefSeq" id="XP_019615874.1">
    <property type="nucleotide sequence ID" value="XM_019760315.1"/>
</dbReference>
<dbReference type="GeneID" id="109463478"/>
<feature type="chain" id="PRO_5028063514" evidence="2">
    <location>
        <begin position="24"/>
        <end position="143"/>
    </location>
</feature>
<keyword evidence="3" id="KW-1185">Reference proteome</keyword>
<evidence type="ECO:0000256" key="2">
    <source>
        <dbReference type="SAM" id="SignalP"/>
    </source>
</evidence>
<dbReference type="Proteomes" id="UP000515135">
    <property type="component" value="Unplaced"/>
</dbReference>
<evidence type="ECO:0000313" key="3">
    <source>
        <dbReference type="Proteomes" id="UP000515135"/>
    </source>
</evidence>
<dbReference type="AlphaFoldDB" id="A0A6P4XZL5"/>
<dbReference type="OrthoDB" id="10048946at2759"/>
<organism evidence="3 4">
    <name type="scientific">Branchiostoma belcheri</name>
    <name type="common">Amphioxus</name>
    <dbReference type="NCBI Taxonomy" id="7741"/>
    <lineage>
        <taxon>Eukaryota</taxon>
        <taxon>Metazoa</taxon>
        <taxon>Chordata</taxon>
        <taxon>Cephalochordata</taxon>
        <taxon>Leptocardii</taxon>
        <taxon>Amphioxiformes</taxon>
        <taxon>Branchiostomatidae</taxon>
        <taxon>Branchiostoma</taxon>
    </lineage>
</organism>
<feature type="signal peptide" evidence="2">
    <location>
        <begin position="1"/>
        <end position="23"/>
    </location>
</feature>
<feature type="region of interest" description="Disordered" evidence="1">
    <location>
        <begin position="117"/>
        <end position="143"/>
    </location>
</feature>
<gene>
    <name evidence="4" type="primary">LOC109463478</name>
</gene>
<keyword evidence="2" id="KW-0732">Signal</keyword>
<sequence length="143" mass="15805">MLMNRFAPVVLVLVAVTWSRAAAGPVWPGSAGSGPRAAREVRRDATVPDGLYSPERIGDVTNKMMDWAIIRELIMSEVNTALRESSAARDLIRSEVNKSLRETSRMTKSLAESLVSMLQDGEEEREVRRTDSGHPPLTFPRLG</sequence>